<keyword evidence="5" id="KW-0675">Receptor</keyword>
<keyword evidence="4 7" id="KW-1015">Disulfide bond</keyword>
<dbReference type="AlphaFoldDB" id="A0AAN8KJQ8"/>
<dbReference type="Gene3D" id="2.10.50.10">
    <property type="entry name" value="Tumor Necrosis Factor Receptor, subunit A, domain 2"/>
    <property type="match status" value="2"/>
</dbReference>
<feature type="region of interest" description="Disordered" evidence="8">
    <location>
        <begin position="256"/>
        <end position="294"/>
    </location>
</feature>
<feature type="chain" id="PRO_5043025822" description="TNFR-Cys domain-containing protein" evidence="10">
    <location>
        <begin position="19"/>
        <end position="498"/>
    </location>
</feature>
<protein>
    <recommendedName>
        <fullName evidence="11">TNFR-Cys domain-containing protein</fullName>
    </recommendedName>
</protein>
<evidence type="ECO:0000256" key="5">
    <source>
        <dbReference type="ARBA" id="ARBA00023170"/>
    </source>
</evidence>
<evidence type="ECO:0000256" key="6">
    <source>
        <dbReference type="ARBA" id="ARBA00023180"/>
    </source>
</evidence>
<feature type="disulfide bond" evidence="7">
    <location>
        <begin position="52"/>
        <end position="67"/>
    </location>
</feature>
<feature type="compositionally biased region" description="Basic and acidic residues" evidence="8">
    <location>
        <begin position="469"/>
        <end position="485"/>
    </location>
</feature>
<dbReference type="PROSITE" id="PS00652">
    <property type="entry name" value="TNFR_NGFR_1"/>
    <property type="match status" value="1"/>
</dbReference>
<feature type="disulfide bond" evidence="7">
    <location>
        <begin position="70"/>
        <end position="83"/>
    </location>
</feature>
<feature type="region of interest" description="Disordered" evidence="8">
    <location>
        <begin position="365"/>
        <end position="418"/>
    </location>
</feature>
<dbReference type="SUPFAM" id="SSF57586">
    <property type="entry name" value="TNF receptor-like"/>
    <property type="match status" value="1"/>
</dbReference>
<proteinExistence type="predicted"/>
<evidence type="ECO:0000313" key="12">
    <source>
        <dbReference type="EMBL" id="KAK6192655.1"/>
    </source>
</evidence>
<keyword evidence="10" id="KW-0732">Signal</keyword>
<evidence type="ECO:0000313" key="13">
    <source>
        <dbReference type="Proteomes" id="UP001347796"/>
    </source>
</evidence>
<comment type="subcellular location">
    <subcellularLocation>
        <location evidence="1">Membrane</location>
    </subcellularLocation>
</comment>
<accession>A0AAN8KJQ8</accession>
<dbReference type="PROSITE" id="PS50050">
    <property type="entry name" value="TNFR_NGFR_2"/>
    <property type="match status" value="1"/>
</dbReference>
<dbReference type="InterPro" id="IPR052491">
    <property type="entry name" value="TNFRSF10"/>
</dbReference>
<dbReference type="Proteomes" id="UP001347796">
    <property type="component" value="Unassembled WGS sequence"/>
</dbReference>
<evidence type="ECO:0000256" key="7">
    <source>
        <dbReference type="PROSITE-ProRule" id="PRU00206"/>
    </source>
</evidence>
<dbReference type="InterPro" id="IPR001368">
    <property type="entry name" value="TNFR/NGFR_Cys_rich_reg"/>
</dbReference>
<keyword evidence="6" id="KW-0325">Glycoprotein</keyword>
<dbReference type="GO" id="GO:0016020">
    <property type="term" value="C:membrane"/>
    <property type="evidence" value="ECO:0007669"/>
    <property type="project" value="UniProtKB-SubCell"/>
</dbReference>
<organism evidence="12 13">
    <name type="scientific">Patella caerulea</name>
    <name type="common">Rayed Mediterranean limpet</name>
    <dbReference type="NCBI Taxonomy" id="87958"/>
    <lineage>
        <taxon>Eukaryota</taxon>
        <taxon>Metazoa</taxon>
        <taxon>Spiralia</taxon>
        <taxon>Lophotrochozoa</taxon>
        <taxon>Mollusca</taxon>
        <taxon>Gastropoda</taxon>
        <taxon>Patellogastropoda</taxon>
        <taxon>Patelloidea</taxon>
        <taxon>Patellidae</taxon>
        <taxon>Patella</taxon>
    </lineage>
</organism>
<keyword evidence="9" id="KW-1133">Transmembrane helix</keyword>
<evidence type="ECO:0000256" key="9">
    <source>
        <dbReference type="SAM" id="Phobius"/>
    </source>
</evidence>
<evidence type="ECO:0000256" key="8">
    <source>
        <dbReference type="SAM" id="MobiDB-lite"/>
    </source>
</evidence>
<name>A0AAN8KJQ8_PATCE</name>
<evidence type="ECO:0000256" key="10">
    <source>
        <dbReference type="SAM" id="SignalP"/>
    </source>
</evidence>
<keyword evidence="13" id="KW-1185">Reference proteome</keyword>
<keyword evidence="9" id="KW-0812">Transmembrane</keyword>
<feature type="compositionally biased region" description="Acidic residues" evidence="8">
    <location>
        <begin position="273"/>
        <end position="294"/>
    </location>
</feature>
<feature type="domain" description="TNFR-Cys" evidence="11">
    <location>
        <begin position="51"/>
        <end position="91"/>
    </location>
</feature>
<gene>
    <name evidence="12" type="ORF">SNE40_004090</name>
</gene>
<feature type="compositionally biased region" description="Basic and acidic residues" evidence="8">
    <location>
        <begin position="125"/>
        <end position="152"/>
    </location>
</feature>
<keyword evidence="2" id="KW-0677">Repeat</keyword>
<dbReference type="CDD" id="cd00185">
    <property type="entry name" value="TNFRSF"/>
    <property type="match status" value="1"/>
</dbReference>
<dbReference type="EMBL" id="JAZGQO010000002">
    <property type="protein sequence ID" value="KAK6192655.1"/>
    <property type="molecule type" value="Genomic_DNA"/>
</dbReference>
<feature type="transmembrane region" description="Helical" evidence="9">
    <location>
        <begin position="312"/>
        <end position="333"/>
    </location>
</feature>
<evidence type="ECO:0000256" key="2">
    <source>
        <dbReference type="ARBA" id="ARBA00022737"/>
    </source>
</evidence>
<dbReference type="PANTHER" id="PTHR46330:SF6">
    <property type="entry name" value="HEMATOPOIETIC DEATH RECEPTOR-RELATED"/>
    <property type="match status" value="1"/>
</dbReference>
<dbReference type="PANTHER" id="PTHR46330">
    <property type="entry name" value="TUMOR NECROSIS FACTOR RECEPTOR SUPERFAMILY MEMBER 10B"/>
    <property type="match status" value="1"/>
</dbReference>
<feature type="compositionally biased region" description="Acidic residues" evidence="8">
    <location>
        <begin position="432"/>
        <end position="441"/>
    </location>
</feature>
<evidence type="ECO:0000256" key="4">
    <source>
        <dbReference type="ARBA" id="ARBA00023157"/>
    </source>
</evidence>
<dbReference type="Pfam" id="PF00020">
    <property type="entry name" value="TNFR_c6"/>
    <property type="match status" value="1"/>
</dbReference>
<feature type="compositionally biased region" description="Low complexity" evidence="8">
    <location>
        <begin position="450"/>
        <end position="461"/>
    </location>
</feature>
<feature type="region of interest" description="Disordered" evidence="8">
    <location>
        <begin position="432"/>
        <end position="498"/>
    </location>
</feature>
<reference evidence="12 13" key="1">
    <citation type="submission" date="2024-01" db="EMBL/GenBank/DDBJ databases">
        <title>The genome of the rayed Mediterranean limpet Patella caerulea (Linnaeus, 1758).</title>
        <authorList>
            <person name="Anh-Thu Weber A."/>
            <person name="Halstead-Nussloch G."/>
        </authorList>
    </citation>
    <scope>NUCLEOTIDE SEQUENCE [LARGE SCALE GENOMIC DNA]</scope>
    <source>
        <strain evidence="12">AATW-2023a</strain>
        <tissue evidence="12">Whole specimen</tissue>
    </source>
</reference>
<feature type="disulfide bond" evidence="7">
    <location>
        <begin position="73"/>
        <end position="91"/>
    </location>
</feature>
<feature type="region of interest" description="Disordered" evidence="8">
    <location>
        <begin position="124"/>
        <end position="161"/>
    </location>
</feature>
<dbReference type="SMART" id="SM00208">
    <property type="entry name" value="TNFR"/>
    <property type="match status" value="2"/>
</dbReference>
<comment type="caution">
    <text evidence="12">The sequence shown here is derived from an EMBL/GenBank/DDBJ whole genome shotgun (WGS) entry which is preliminary data.</text>
</comment>
<keyword evidence="3 9" id="KW-0472">Membrane</keyword>
<evidence type="ECO:0000256" key="3">
    <source>
        <dbReference type="ARBA" id="ARBA00023136"/>
    </source>
</evidence>
<sequence length="498" mass="54915">MWSFVWISFLIFLIEVQTRPIDTNEQTCTTCSPGYFVHKNCSSDSDTICKPCPHGTFIHLYNLRTECNPCSKCGEGLFELKQCTQNSDVFCESCASKLHKKLKIYWEFCLGYDEDVAGMQADEGFINKDDGSSDEKGVNNAKDKDTKNKNDEKIDDTDEGSGEVIENFFDLKITLPPSEVAEDELLPFHSNQNEDSNELLQLKSDDIEGSGGEIDVELTPTSYPSLEELPSSGEGEVIDTDYPEVNDTVDTVIIGSDRYRTHPPGGKRRGGDGDGEEAVLFPIEDDDDDGADDEMTEEEELHAAGVGNRQRAIIIIGVVVGAVAFFTISFVASRYYRRKRSFKIIQDGGGNQELEVNGSKEAIEFQDMSKASTRSYDEPDTNGRYTKALDLEPNGTNKAADDLKKSARPRSGSSELDKHINGIDRMKYMDETDTEVSEDDAASAKLLPKQDGAQDAAAGGQTTSLTDVVLDKLDERLSPIEEERAPMLPKSSQGTNGK</sequence>
<evidence type="ECO:0000259" key="11">
    <source>
        <dbReference type="PROSITE" id="PS50050"/>
    </source>
</evidence>
<feature type="repeat" description="TNFR-Cys" evidence="7">
    <location>
        <begin position="51"/>
        <end position="91"/>
    </location>
</feature>
<feature type="signal peptide" evidence="10">
    <location>
        <begin position="1"/>
        <end position="18"/>
    </location>
</feature>
<evidence type="ECO:0000256" key="1">
    <source>
        <dbReference type="ARBA" id="ARBA00004370"/>
    </source>
</evidence>